<dbReference type="EMBL" id="CAJNDS010000502">
    <property type="protein sequence ID" value="CAE7213008.1"/>
    <property type="molecule type" value="Genomic_DNA"/>
</dbReference>
<accession>A0A812JRX5</accession>
<evidence type="ECO:0000313" key="2">
    <source>
        <dbReference type="EMBL" id="CAE7213008.1"/>
    </source>
</evidence>
<dbReference type="Proteomes" id="UP000604046">
    <property type="component" value="Unassembled WGS sequence"/>
</dbReference>
<name>A0A812JRX5_9DINO</name>
<proteinExistence type="predicted"/>
<feature type="chain" id="PRO_5032506444" description="Methyl-accepting chemotaxis protein" evidence="1">
    <location>
        <begin position="27"/>
        <end position="128"/>
    </location>
</feature>
<evidence type="ECO:0000256" key="1">
    <source>
        <dbReference type="SAM" id="SignalP"/>
    </source>
</evidence>
<comment type="caution">
    <text evidence="2">The sequence shown here is derived from an EMBL/GenBank/DDBJ whole genome shotgun (WGS) entry which is preliminary data.</text>
</comment>
<evidence type="ECO:0000313" key="3">
    <source>
        <dbReference type="Proteomes" id="UP000604046"/>
    </source>
</evidence>
<dbReference type="AlphaFoldDB" id="A0A812JRX5"/>
<feature type="signal peptide" evidence="1">
    <location>
        <begin position="1"/>
        <end position="26"/>
    </location>
</feature>
<protein>
    <recommendedName>
        <fullName evidence="4">Methyl-accepting chemotaxis protein</fullName>
    </recommendedName>
</protein>
<reference evidence="2" key="1">
    <citation type="submission" date="2021-02" db="EMBL/GenBank/DDBJ databases">
        <authorList>
            <person name="Dougan E. K."/>
            <person name="Rhodes N."/>
            <person name="Thang M."/>
            <person name="Chan C."/>
        </authorList>
    </citation>
    <scope>NUCLEOTIDE SEQUENCE</scope>
</reference>
<keyword evidence="1" id="KW-0732">Signal</keyword>
<organism evidence="2 3">
    <name type="scientific">Symbiodinium natans</name>
    <dbReference type="NCBI Taxonomy" id="878477"/>
    <lineage>
        <taxon>Eukaryota</taxon>
        <taxon>Sar</taxon>
        <taxon>Alveolata</taxon>
        <taxon>Dinophyceae</taxon>
        <taxon>Suessiales</taxon>
        <taxon>Symbiodiniaceae</taxon>
        <taxon>Symbiodinium</taxon>
    </lineage>
</organism>
<evidence type="ECO:0008006" key="4">
    <source>
        <dbReference type="Google" id="ProtNLM"/>
    </source>
</evidence>
<keyword evidence="3" id="KW-1185">Reference proteome</keyword>
<gene>
    <name evidence="2" type="ORF">SNAT2548_LOCUS7274</name>
</gene>
<sequence length="128" mass="14199">MRWPRFWTVLLIISAIVGVSVYNVSASDASVKVHTRESLLDLTKTYAGEMARQVRTSASSVQALEAIIRIDEMGISAQNFDSLADTLIHTYQGISNLQLAPSGQIERIYPLKDDSQEHLMDKTDMVGT</sequence>